<name>A0A4Y2F3R3_ARAVE</name>
<organism evidence="1 3">
    <name type="scientific">Araneus ventricosus</name>
    <name type="common">Orbweaver spider</name>
    <name type="synonym">Epeira ventricosa</name>
    <dbReference type="NCBI Taxonomy" id="182803"/>
    <lineage>
        <taxon>Eukaryota</taxon>
        <taxon>Metazoa</taxon>
        <taxon>Ecdysozoa</taxon>
        <taxon>Arthropoda</taxon>
        <taxon>Chelicerata</taxon>
        <taxon>Arachnida</taxon>
        <taxon>Araneae</taxon>
        <taxon>Araneomorphae</taxon>
        <taxon>Entelegynae</taxon>
        <taxon>Araneoidea</taxon>
        <taxon>Araneidae</taxon>
        <taxon>Araneus</taxon>
    </lineage>
</organism>
<evidence type="ECO:0000313" key="3">
    <source>
        <dbReference type="Proteomes" id="UP000499080"/>
    </source>
</evidence>
<sequence>RPFLLYISGTFRTTPTAALQTILGISPLHLQSQFEAIFASIYRLRISLPSNVTDIQPQDLEWKAIGWSLYPSEHLQPNQISLEDGEENIVQKDIINIFTDGSKTEHGAAVCVLTNDLWAYKWSAKLNDNNTVFQAELTSLHKAVKYASHRPNHNSLKYRHTIEQVSWHHPIQRTQTK</sequence>
<dbReference type="OrthoDB" id="6437248at2759"/>
<comment type="caution">
    <text evidence="1">The sequence shown here is derived from an EMBL/GenBank/DDBJ whole genome shotgun (WGS) entry which is preliminary data.</text>
</comment>
<keyword evidence="3" id="KW-1185">Reference proteome</keyword>
<evidence type="ECO:0000313" key="1">
    <source>
        <dbReference type="EMBL" id="GBM36043.1"/>
    </source>
</evidence>
<feature type="non-terminal residue" evidence="1">
    <location>
        <position position="1"/>
    </location>
</feature>
<reference evidence="1 3" key="1">
    <citation type="journal article" date="2019" name="Sci. Rep.">
        <title>Orb-weaving spider Araneus ventricosus genome elucidates the spidroin gene catalogue.</title>
        <authorList>
            <person name="Kono N."/>
            <person name="Nakamura H."/>
            <person name="Ohtoshi R."/>
            <person name="Moran D.A.P."/>
            <person name="Shinohara A."/>
            <person name="Yoshida Y."/>
            <person name="Fujiwara M."/>
            <person name="Mori M."/>
            <person name="Tomita M."/>
            <person name="Arakawa K."/>
        </authorList>
    </citation>
    <scope>NUCLEOTIDE SEQUENCE [LARGE SCALE GENOMIC DNA]</scope>
</reference>
<evidence type="ECO:0008006" key="4">
    <source>
        <dbReference type="Google" id="ProtNLM"/>
    </source>
</evidence>
<dbReference type="Gene3D" id="3.30.420.10">
    <property type="entry name" value="Ribonuclease H-like superfamily/Ribonuclease H"/>
    <property type="match status" value="1"/>
</dbReference>
<dbReference type="SUPFAM" id="SSF53098">
    <property type="entry name" value="Ribonuclease H-like"/>
    <property type="match status" value="1"/>
</dbReference>
<dbReference type="GO" id="GO:0003676">
    <property type="term" value="F:nucleic acid binding"/>
    <property type="evidence" value="ECO:0007669"/>
    <property type="project" value="InterPro"/>
</dbReference>
<protein>
    <recommendedName>
        <fullName evidence="4">RNase H type-1 domain-containing protein</fullName>
    </recommendedName>
</protein>
<dbReference type="AlphaFoldDB" id="A0A4Y2F3R3"/>
<gene>
    <name evidence="2" type="ORF">AVEN_180083_1</name>
    <name evidence="1" type="ORF">AVEN_240863_1</name>
</gene>
<accession>A0A4Y2F3R3</accession>
<dbReference type="EMBL" id="BGPR01094779">
    <property type="protein sequence ID" value="GBM36043.1"/>
    <property type="molecule type" value="Genomic_DNA"/>
</dbReference>
<dbReference type="EMBL" id="BGPR01094793">
    <property type="protein sequence ID" value="GBM36091.1"/>
    <property type="molecule type" value="Genomic_DNA"/>
</dbReference>
<dbReference type="InterPro" id="IPR012337">
    <property type="entry name" value="RNaseH-like_sf"/>
</dbReference>
<proteinExistence type="predicted"/>
<evidence type="ECO:0000313" key="2">
    <source>
        <dbReference type="EMBL" id="GBM36091.1"/>
    </source>
</evidence>
<dbReference type="Proteomes" id="UP000499080">
    <property type="component" value="Unassembled WGS sequence"/>
</dbReference>
<dbReference type="InterPro" id="IPR036397">
    <property type="entry name" value="RNaseH_sf"/>
</dbReference>